<dbReference type="Proteomes" id="UP001272940">
    <property type="component" value="Unassembled WGS sequence"/>
</dbReference>
<name>A0ABU4KT36_BREVE</name>
<dbReference type="InterPro" id="IPR017871">
    <property type="entry name" value="ABC_transporter-like_CS"/>
</dbReference>
<feature type="transmembrane region" description="Helical" evidence="8">
    <location>
        <begin position="76"/>
        <end position="98"/>
    </location>
</feature>
<dbReference type="EMBL" id="JAMYEC010000011">
    <property type="protein sequence ID" value="MDX2336175.1"/>
    <property type="molecule type" value="Genomic_DNA"/>
</dbReference>
<feature type="region of interest" description="Disordered" evidence="7">
    <location>
        <begin position="594"/>
        <end position="618"/>
    </location>
</feature>
<dbReference type="PANTHER" id="PTHR24221:SF654">
    <property type="entry name" value="ATP-BINDING CASSETTE SUB-FAMILY B MEMBER 6"/>
    <property type="match status" value="1"/>
</dbReference>
<evidence type="ECO:0000256" key="1">
    <source>
        <dbReference type="ARBA" id="ARBA00004651"/>
    </source>
</evidence>
<feature type="transmembrane region" description="Helical" evidence="8">
    <location>
        <begin position="179"/>
        <end position="199"/>
    </location>
</feature>
<feature type="domain" description="ABC transmembrane type-1" evidence="10">
    <location>
        <begin position="30"/>
        <end position="324"/>
    </location>
</feature>
<dbReference type="RefSeq" id="WP_066629636.1">
    <property type="nucleotide sequence ID" value="NZ_DALYTD010000022.1"/>
</dbReference>
<keyword evidence="3" id="KW-0547">Nucleotide-binding</keyword>
<dbReference type="PROSITE" id="PS00211">
    <property type="entry name" value="ABC_TRANSPORTER_1"/>
    <property type="match status" value="1"/>
</dbReference>
<dbReference type="Gene3D" id="3.40.50.300">
    <property type="entry name" value="P-loop containing nucleotide triphosphate hydrolases"/>
    <property type="match status" value="1"/>
</dbReference>
<evidence type="ECO:0000256" key="8">
    <source>
        <dbReference type="SAM" id="Phobius"/>
    </source>
</evidence>
<dbReference type="InterPro" id="IPR011527">
    <property type="entry name" value="ABC1_TM_dom"/>
</dbReference>
<proteinExistence type="predicted"/>
<dbReference type="InterPro" id="IPR036640">
    <property type="entry name" value="ABC1_TM_sf"/>
</dbReference>
<keyword evidence="6 8" id="KW-0472">Membrane</keyword>
<dbReference type="GO" id="GO:0005524">
    <property type="term" value="F:ATP binding"/>
    <property type="evidence" value="ECO:0007669"/>
    <property type="project" value="UniProtKB-KW"/>
</dbReference>
<accession>A0ABU4KT36</accession>
<evidence type="ECO:0000256" key="7">
    <source>
        <dbReference type="SAM" id="MobiDB-lite"/>
    </source>
</evidence>
<comment type="caution">
    <text evidence="11">The sequence shown here is derived from an EMBL/GenBank/DDBJ whole genome shotgun (WGS) entry which is preliminary data.</text>
</comment>
<dbReference type="PROSITE" id="PS50929">
    <property type="entry name" value="ABC_TM1F"/>
    <property type="match status" value="1"/>
</dbReference>
<evidence type="ECO:0000259" key="10">
    <source>
        <dbReference type="PROSITE" id="PS50929"/>
    </source>
</evidence>
<evidence type="ECO:0000256" key="4">
    <source>
        <dbReference type="ARBA" id="ARBA00022840"/>
    </source>
</evidence>
<dbReference type="Gene3D" id="1.20.1560.10">
    <property type="entry name" value="ABC transporter type 1, transmembrane domain"/>
    <property type="match status" value="1"/>
</dbReference>
<keyword evidence="4 11" id="KW-0067">ATP-binding</keyword>
<dbReference type="SMART" id="SM00382">
    <property type="entry name" value="AAA"/>
    <property type="match status" value="1"/>
</dbReference>
<evidence type="ECO:0000313" key="12">
    <source>
        <dbReference type="Proteomes" id="UP001272940"/>
    </source>
</evidence>
<keyword evidence="12" id="KW-1185">Reference proteome</keyword>
<gene>
    <name evidence="11" type="ORF">NJD11_14640</name>
</gene>
<feature type="transmembrane region" description="Helical" evidence="8">
    <location>
        <begin position="264"/>
        <end position="288"/>
    </location>
</feature>
<dbReference type="InterPro" id="IPR039421">
    <property type="entry name" value="Type_1_exporter"/>
</dbReference>
<reference evidence="11 12" key="1">
    <citation type="journal article" date="2023" name="FEMS Microbes">
        <title>Whole genomes of deep-sea sponge-associated bacteria exhibit high novel natural product potential.</title>
        <authorList>
            <person name="Hesketh-Best P.J."/>
            <person name="January G.G."/>
            <person name="Koch M.J."/>
            <person name="Warburton P.J."/>
            <person name="Howell K.L."/>
            <person name="Upton M."/>
        </authorList>
    </citation>
    <scope>NUCLEOTIDE SEQUENCE [LARGE SCALE GENOMIC DNA]</scope>
    <source>
        <strain evidence="11 12">PC206-O</strain>
    </source>
</reference>
<comment type="subcellular location">
    <subcellularLocation>
        <location evidence="1">Cell membrane</location>
        <topology evidence="1">Multi-pass membrane protein</topology>
    </subcellularLocation>
</comment>
<evidence type="ECO:0000256" key="3">
    <source>
        <dbReference type="ARBA" id="ARBA00022741"/>
    </source>
</evidence>
<evidence type="ECO:0000259" key="9">
    <source>
        <dbReference type="PROSITE" id="PS50893"/>
    </source>
</evidence>
<protein>
    <submittedName>
        <fullName evidence="11">ABC transporter ATP-binding protein/permease</fullName>
    </submittedName>
</protein>
<dbReference type="InterPro" id="IPR003439">
    <property type="entry name" value="ABC_transporter-like_ATP-bd"/>
</dbReference>
<dbReference type="SUPFAM" id="SSF52540">
    <property type="entry name" value="P-loop containing nucleoside triphosphate hydrolases"/>
    <property type="match status" value="1"/>
</dbReference>
<evidence type="ECO:0000313" key="11">
    <source>
        <dbReference type="EMBL" id="MDX2336175.1"/>
    </source>
</evidence>
<dbReference type="InterPro" id="IPR027417">
    <property type="entry name" value="P-loop_NTPase"/>
</dbReference>
<feature type="transmembrane region" description="Helical" evidence="8">
    <location>
        <begin position="155"/>
        <end position="173"/>
    </location>
</feature>
<feature type="domain" description="ABC transporter" evidence="9">
    <location>
        <begin position="359"/>
        <end position="594"/>
    </location>
</feature>
<organism evidence="11 12">
    <name type="scientific">Brevundimonas vesicularis</name>
    <name type="common">Pseudomonas vesicularis</name>
    <dbReference type="NCBI Taxonomy" id="41276"/>
    <lineage>
        <taxon>Bacteria</taxon>
        <taxon>Pseudomonadati</taxon>
        <taxon>Pseudomonadota</taxon>
        <taxon>Alphaproteobacteria</taxon>
        <taxon>Caulobacterales</taxon>
        <taxon>Caulobacteraceae</taxon>
        <taxon>Brevundimonas</taxon>
    </lineage>
</organism>
<feature type="transmembrane region" description="Helical" evidence="8">
    <location>
        <begin position="31"/>
        <end position="55"/>
    </location>
</feature>
<dbReference type="PROSITE" id="PS50893">
    <property type="entry name" value="ABC_TRANSPORTER_2"/>
    <property type="match status" value="1"/>
</dbReference>
<evidence type="ECO:0000256" key="2">
    <source>
        <dbReference type="ARBA" id="ARBA00022692"/>
    </source>
</evidence>
<dbReference type="InterPro" id="IPR003593">
    <property type="entry name" value="AAA+_ATPase"/>
</dbReference>
<dbReference type="Pfam" id="PF00005">
    <property type="entry name" value="ABC_tran"/>
    <property type="match status" value="1"/>
</dbReference>
<evidence type="ECO:0000256" key="6">
    <source>
        <dbReference type="ARBA" id="ARBA00023136"/>
    </source>
</evidence>
<keyword evidence="2 8" id="KW-0812">Transmembrane</keyword>
<evidence type="ECO:0000256" key="5">
    <source>
        <dbReference type="ARBA" id="ARBA00022989"/>
    </source>
</evidence>
<sequence length="618" mass="67133">MTSAKPSGILGVLSFARYVLGASERRAGPAALFLILGSLTEGLSILLLVPLLTLLGPGATSVSIPVPELLTGRPGVTIGMGLATALILLTTVITAQALLMRAKTLYMADLLVEVVDRLRINLFSAIGGARWRFLSARRHSDLHQALTSEIDRVHVSLNHLLALLQTLVILSIYTGISLIISPTMTLVASGVGLSFLALLTPLRRRSSVYGTVVTAQKQRQLRTVDAFLGGLKVVKSLTAEPRYVRRLDNDLSDARTEFHRYMGLASLAGALFQIMSALGVSLFVWVALTVMRVPMAQLIVMIFLFMRIAPRFTAIQSHLQELMTNLEGFHQVQRLTQACREEAEPDQGRVSALPLKDMLTFHDVSFRYGAGQAEILSGLFLAVPARRITALIGPSGGGKSTIGDLILGLLEPDAGQIRIDGVALDSQAVRAWRRSVAYVPQDVFLMHDTIRENLRIALPGADEAAMWRALDMAQAGDFVRRLDFRLDTVVGPRGTRLSGGERQRIALARALLMEPQLLILDEATSALDWENQGLIAKAIEGLRGRMTVITIAHRPSMISFADWVLAIDGGRLVEAGAYRELRASPASVLSRMMEGENGQVGPEPDRSSTRGAQYESVA</sequence>
<dbReference type="PANTHER" id="PTHR24221">
    <property type="entry name" value="ATP-BINDING CASSETTE SUB-FAMILY B"/>
    <property type="match status" value="1"/>
</dbReference>
<keyword evidence="5 8" id="KW-1133">Transmembrane helix</keyword>
<dbReference type="SUPFAM" id="SSF90123">
    <property type="entry name" value="ABC transporter transmembrane region"/>
    <property type="match status" value="1"/>
</dbReference>
<dbReference type="Pfam" id="PF00664">
    <property type="entry name" value="ABC_membrane"/>
    <property type="match status" value="1"/>
</dbReference>